<protein>
    <submittedName>
        <fullName evidence="2">Uncharacterized protein</fullName>
    </submittedName>
</protein>
<evidence type="ECO:0000313" key="2">
    <source>
        <dbReference type="EMBL" id="SDT34061.1"/>
    </source>
</evidence>
<gene>
    <name evidence="2" type="ORF">SAMN04489716_3363</name>
</gene>
<keyword evidence="3" id="KW-1185">Reference proteome</keyword>
<feature type="compositionally biased region" description="Polar residues" evidence="1">
    <location>
        <begin position="93"/>
        <end position="104"/>
    </location>
</feature>
<organism evidence="2 3">
    <name type="scientific">Actinoplanes derwentensis</name>
    <dbReference type="NCBI Taxonomy" id="113562"/>
    <lineage>
        <taxon>Bacteria</taxon>
        <taxon>Bacillati</taxon>
        <taxon>Actinomycetota</taxon>
        <taxon>Actinomycetes</taxon>
        <taxon>Micromonosporales</taxon>
        <taxon>Micromonosporaceae</taxon>
        <taxon>Actinoplanes</taxon>
    </lineage>
</organism>
<proteinExistence type="predicted"/>
<feature type="region of interest" description="Disordered" evidence="1">
    <location>
        <begin position="53"/>
        <end position="104"/>
    </location>
</feature>
<sequence>MASGISPRTASTNRAPDTVSDGVTDPDGDGSDDAKGPAAIGGSALSALSALSATRGSAGGPVTVGDGIGSFHCGTGAAPPHPPRNVTAIAPVNTASPSLFNETS</sequence>
<reference evidence="2 3" key="1">
    <citation type="submission" date="2016-10" db="EMBL/GenBank/DDBJ databases">
        <authorList>
            <person name="de Groot N.N."/>
        </authorList>
    </citation>
    <scope>NUCLEOTIDE SEQUENCE [LARGE SCALE GENOMIC DNA]</scope>
    <source>
        <strain evidence="2 3">DSM 43941</strain>
    </source>
</reference>
<dbReference type="EMBL" id="LT629758">
    <property type="protein sequence ID" value="SDT34061.1"/>
    <property type="molecule type" value="Genomic_DNA"/>
</dbReference>
<name>A0A1H1ZJR2_9ACTN</name>
<dbReference type="AlphaFoldDB" id="A0A1H1ZJR2"/>
<feature type="compositionally biased region" description="Polar residues" evidence="1">
    <location>
        <begin position="1"/>
        <end position="15"/>
    </location>
</feature>
<dbReference type="Proteomes" id="UP000198688">
    <property type="component" value="Chromosome I"/>
</dbReference>
<feature type="region of interest" description="Disordered" evidence="1">
    <location>
        <begin position="1"/>
        <end position="40"/>
    </location>
</feature>
<accession>A0A1H1ZJR2</accession>
<evidence type="ECO:0000313" key="3">
    <source>
        <dbReference type="Proteomes" id="UP000198688"/>
    </source>
</evidence>
<evidence type="ECO:0000256" key="1">
    <source>
        <dbReference type="SAM" id="MobiDB-lite"/>
    </source>
</evidence>